<dbReference type="Proteomes" id="UP001151760">
    <property type="component" value="Unassembled WGS sequence"/>
</dbReference>
<organism evidence="3 4">
    <name type="scientific">Tanacetum coccineum</name>
    <dbReference type="NCBI Taxonomy" id="301880"/>
    <lineage>
        <taxon>Eukaryota</taxon>
        <taxon>Viridiplantae</taxon>
        <taxon>Streptophyta</taxon>
        <taxon>Embryophyta</taxon>
        <taxon>Tracheophyta</taxon>
        <taxon>Spermatophyta</taxon>
        <taxon>Magnoliopsida</taxon>
        <taxon>eudicotyledons</taxon>
        <taxon>Gunneridae</taxon>
        <taxon>Pentapetalae</taxon>
        <taxon>asterids</taxon>
        <taxon>campanulids</taxon>
        <taxon>Asterales</taxon>
        <taxon>Asteraceae</taxon>
        <taxon>Asteroideae</taxon>
        <taxon>Anthemideae</taxon>
        <taxon>Anthemidinae</taxon>
        <taxon>Tanacetum</taxon>
    </lineage>
</organism>
<proteinExistence type="predicted"/>
<evidence type="ECO:0000256" key="1">
    <source>
        <dbReference type="SAM" id="MobiDB-lite"/>
    </source>
</evidence>
<protein>
    <submittedName>
        <fullName evidence="3">Retrovirus-related pol polyprotein from transposon TNT 1-94</fullName>
    </submittedName>
</protein>
<feature type="compositionally biased region" description="Polar residues" evidence="1">
    <location>
        <begin position="397"/>
        <end position="416"/>
    </location>
</feature>
<dbReference type="PANTHER" id="PTHR11439">
    <property type="entry name" value="GAG-POL-RELATED RETROTRANSPOSON"/>
    <property type="match status" value="1"/>
</dbReference>
<accession>A0ABQ5H7X7</accession>
<gene>
    <name evidence="3" type="ORF">Tco_1058076</name>
</gene>
<feature type="domain" description="Reverse transcriptase Ty1/copia-type" evidence="2">
    <location>
        <begin position="707"/>
        <end position="868"/>
    </location>
</feature>
<reference evidence="3" key="1">
    <citation type="journal article" date="2022" name="Int. J. Mol. Sci.">
        <title>Draft Genome of Tanacetum Coccineum: Genomic Comparison of Closely Related Tanacetum-Family Plants.</title>
        <authorList>
            <person name="Yamashiro T."/>
            <person name="Shiraishi A."/>
            <person name="Nakayama K."/>
            <person name="Satake H."/>
        </authorList>
    </citation>
    <scope>NUCLEOTIDE SEQUENCE</scope>
</reference>
<dbReference type="EMBL" id="BQNB010019288">
    <property type="protein sequence ID" value="GJT83734.1"/>
    <property type="molecule type" value="Genomic_DNA"/>
</dbReference>
<dbReference type="CDD" id="cd09272">
    <property type="entry name" value="RNase_HI_RT_Ty1"/>
    <property type="match status" value="1"/>
</dbReference>
<reference evidence="3" key="2">
    <citation type="submission" date="2022-01" db="EMBL/GenBank/DDBJ databases">
        <authorList>
            <person name="Yamashiro T."/>
            <person name="Shiraishi A."/>
            <person name="Satake H."/>
            <person name="Nakayama K."/>
        </authorList>
    </citation>
    <scope>NUCLEOTIDE SEQUENCE</scope>
</reference>
<keyword evidence="4" id="KW-1185">Reference proteome</keyword>
<feature type="region of interest" description="Disordered" evidence="1">
    <location>
        <begin position="563"/>
        <end position="588"/>
    </location>
</feature>
<dbReference type="SUPFAM" id="SSF56672">
    <property type="entry name" value="DNA/RNA polymerases"/>
    <property type="match status" value="1"/>
</dbReference>
<name>A0ABQ5H7X7_9ASTR</name>
<sequence>MDHDGASLTKARKFGVKSFTRASRSHPSGNTKKNKISPTTSNNQNNKVEDHLRSVKSSLNKKNHVSKCNESTKQNVLKANSKSVCKTCNEYLFNACHDLCVVDYLNNVNVRAKSRSSTSNKKKVWKPTSKVFTNVGHRWIPTGWTFTIDGNKCPLTRITSTTIVPPKQPILVKVVKKTIPSSNNLGKPKEKTHVIQIVLCKFMATVRFGNDHVAAIMGYGDYQIGNVTISQVYYVEGLGHNLFSVGQFCDSDLEVAFRKHTYFVRDLEGKSKKHTHKPKSKDSIQEKAVFVAHESLRPDEDKEYQWEELYIVRLNAIVKNIRTDNGIEFVNQTLQTYYEDAEAVATACYTQNRSLIRKRHNKIPYELLHDRELDLNHQVLSRTPVAVVALIPVDTTGTPSSSTVDQDAPTASTSLTHADFQEPVLHKDESTSRDVIESDMHTNHQSFEHISKWTKDHPLDNVIRNPSRPVSTRKQLQIDPMWCYFDAFLTSVEPKNYKEALKESSWIEAMHEEINEFERLQIALSRSSFHLLIQRISVTTGHKPPSVVSRAPPTAVPILVDTIGTPSSTSVDQDAPSASTSLTPEDSHEPVLHQDVEVIIKSDVHTNHQPFEHLSKWTKDHPLENVIGNPSRPVSIRKQLQTDAMWCYFDAFLTSVEPKNYKEALKESSWIKAMQEEIHEFERLQVWELVPHPDYVMLINLKWIFKGIDFKESFAPVARIEAIQIFVANAAHKNMTIYQMDVKIVFLNGKLREEVYVSQPEGFVDQDNPNHMYSLKKALYGLKQAPRAWYDMLSKFLLSQMFFKGVVDPTLFTRKEGKDILLVQIYVDDIIFASTDPALCDVFAEIMSSKFKMSMMGKMSFFLGLQIKVLEASLLTKPNWMKIYRGYPLILPVTVAKPTEKHLHVVKRIFRYLKGTINMGLWYSKDTSIALTAYVDADHAGCQDTRRSTSDSALFLGDKLVSWSSKKQKSNAISSIEAEYISLSGCCAQILCMRSQHTDYGFAFNKIPVYCDNKSAITLCCNNVQHSRSKHIDVRYHFIKEQVENGVVELYFVRT</sequence>
<dbReference type="Pfam" id="PF07727">
    <property type="entry name" value="RVT_2"/>
    <property type="match status" value="1"/>
</dbReference>
<dbReference type="SUPFAM" id="SSF53098">
    <property type="entry name" value="Ribonuclease H-like"/>
    <property type="match status" value="1"/>
</dbReference>
<evidence type="ECO:0000313" key="4">
    <source>
        <dbReference type="Proteomes" id="UP001151760"/>
    </source>
</evidence>
<dbReference type="InterPro" id="IPR043502">
    <property type="entry name" value="DNA/RNA_pol_sf"/>
</dbReference>
<evidence type="ECO:0000313" key="3">
    <source>
        <dbReference type="EMBL" id="GJT83734.1"/>
    </source>
</evidence>
<evidence type="ECO:0000259" key="2">
    <source>
        <dbReference type="Pfam" id="PF07727"/>
    </source>
</evidence>
<dbReference type="PANTHER" id="PTHR11439:SF509">
    <property type="entry name" value="RNA-DIRECTED DNA POLYMERASE"/>
    <property type="match status" value="1"/>
</dbReference>
<comment type="caution">
    <text evidence="3">The sequence shown here is derived from an EMBL/GenBank/DDBJ whole genome shotgun (WGS) entry which is preliminary data.</text>
</comment>
<feature type="compositionally biased region" description="Polar residues" evidence="1">
    <location>
        <begin position="20"/>
        <end position="46"/>
    </location>
</feature>
<dbReference type="InterPro" id="IPR013103">
    <property type="entry name" value="RVT_2"/>
</dbReference>
<feature type="region of interest" description="Disordered" evidence="1">
    <location>
        <begin position="397"/>
        <end position="433"/>
    </location>
</feature>
<feature type="region of interest" description="Disordered" evidence="1">
    <location>
        <begin position="1"/>
        <end position="67"/>
    </location>
</feature>
<feature type="compositionally biased region" description="Polar residues" evidence="1">
    <location>
        <begin position="564"/>
        <end position="584"/>
    </location>
</feature>
<dbReference type="InterPro" id="IPR012337">
    <property type="entry name" value="RNaseH-like_sf"/>
</dbReference>
<feature type="compositionally biased region" description="Basic and acidic residues" evidence="1">
    <location>
        <begin position="424"/>
        <end position="433"/>
    </location>
</feature>